<dbReference type="InterPro" id="IPR036188">
    <property type="entry name" value="FAD/NAD-bd_sf"/>
</dbReference>
<proteinExistence type="predicted"/>
<sequence>MTSTPRSVIIVGGSLAGLMHGVYFKRHGSDVVILEQDPSELRSSHQAGIAFGPAVEEFLRKYDHTGVQSRSPPIATRLAYRKRKDIKRLSIVRHETSWGLLYRVLRANFDGLASDAVPNPPPVRDGDGRAQYLAGRRVTGLEHNRGDQVVSVRFVDQDGKEGSLTADLVIGADGGNSTVRTLLQAPTIRGYSGYVAWRGTVPEKDVSPETARYFADFSTLTLLGDTYFVCYPIPPDTPTFSPGTRLINWVWYWNLAESSSEMADILMDTAGRVHGTTVPAGLVRPEAWKRQLARTVSRVTAPLAELLSATPPSAVFVTKVNDALCEASPVFCDGKVLLVGDAFAHFRPHLTMATEQAAWHCLGLEKVRQGEMEMDQWAKEARVYAKRMHLASNLVGVFGVGRWWELLKTVCQYVVFMVRLNLRKG</sequence>
<dbReference type="RefSeq" id="XP_064665800.1">
    <property type="nucleotide sequence ID" value="XM_064813259.1"/>
</dbReference>
<evidence type="ECO:0000313" key="3">
    <source>
        <dbReference type="Proteomes" id="UP001302812"/>
    </source>
</evidence>
<protein>
    <submittedName>
        <fullName evidence="2">FAD/NAD(P)-binding domain-containing protein</fullName>
    </submittedName>
</protein>
<reference evidence="2" key="2">
    <citation type="submission" date="2023-05" db="EMBL/GenBank/DDBJ databases">
        <authorList>
            <consortium name="Lawrence Berkeley National Laboratory"/>
            <person name="Steindorff A."/>
            <person name="Hensen N."/>
            <person name="Bonometti L."/>
            <person name="Westerberg I."/>
            <person name="Brannstrom I.O."/>
            <person name="Guillou S."/>
            <person name="Cros-Aarteil S."/>
            <person name="Calhoun S."/>
            <person name="Haridas S."/>
            <person name="Kuo A."/>
            <person name="Mondo S."/>
            <person name="Pangilinan J."/>
            <person name="Riley R."/>
            <person name="Labutti K."/>
            <person name="Andreopoulos B."/>
            <person name="Lipzen A."/>
            <person name="Chen C."/>
            <person name="Yanf M."/>
            <person name="Daum C."/>
            <person name="Ng V."/>
            <person name="Clum A."/>
            <person name="Ohm R."/>
            <person name="Martin F."/>
            <person name="Silar P."/>
            <person name="Natvig D."/>
            <person name="Lalanne C."/>
            <person name="Gautier V."/>
            <person name="Ament-Velasquez S.L."/>
            <person name="Kruys A."/>
            <person name="Hutchinson M.I."/>
            <person name="Powell A.J."/>
            <person name="Barry K."/>
            <person name="Miller A.N."/>
            <person name="Grigoriev I.V."/>
            <person name="Debuchy R."/>
            <person name="Gladieux P."/>
            <person name="Thoren M.H."/>
            <person name="Johannesson H."/>
        </authorList>
    </citation>
    <scope>NUCLEOTIDE SEQUENCE</scope>
    <source>
        <strain evidence="2">CBS 508.74</strain>
    </source>
</reference>
<accession>A0AAN6QHA3</accession>
<dbReference type="Proteomes" id="UP001302812">
    <property type="component" value="Unassembled WGS sequence"/>
</dbReference>
<dbReference type="Gene3D" id="3.30.9.60">
    <property type="match status" value="1"/>
</dbReference>
<dbReference type="PRINTS" id="PR00420">
    <property type="entry name" value="RNGMNOXGNASE"/>
</dbReference>
<dbReference type="PANTHER" id="PTHR47469">
    <property type="entry name" value="MONOOXYGENASE-LIKE"/>
    <property type="match status" value="1"/>
</dbReference>
<dbReference type="InterPro" id="IPR053212">
    <property type="entry name" value="DHP_3-monooxygenase"/>
</dbReference>
<keyword evidence="3" id="KW-1185">Reference proteome</keyword>
<feature type="domain" description="2,6-dihydroxypyridine 3-monooxygenase substrate binding" evidence="1">
    <location>
        <begin position="191"/>
        <end position="322"/>
    </location>
</feature>
<dbReference type="GeneID" id="89937384"/>
<dbReference type="PANTHER" id="PTHR47469:SF2">
    <property type="entry name" value="OS06G0597600 PROTEIN"/>
    <property type="match status" value="1"/>
</dbReference>
<dbReference type="Gene3D" id="3.50.50.60">
    <property type="entry name" value="FAD/NAD(P)-binding domain"/>
    <property type="match status" value="1"/>
</dbReference>
<gene>
    <name evidence="2" type="ORF">N656DRAFT_762107</name>
</gene>
<organism evidence="2 3">
    <name type="scientific">Canariomyces notabilis</name>
    <dbReference type="NCBI Taxonomy" id="2074819"/>
    <lineage>
        <taxon>Eukaryota</taxon>
        <taxon>Fungi</taxon>
        <taxon>Dikarya</taxon>
        <taxon>Ascomycota</taxon>
        <taxon>Pezizomycotina</taxon>
        <taxon>Sordariomycetes</taxon>
        <taxon>Sordariomycetidae</taxon>
        <taxon>Sordariales</taxon>
        <taxon>Chaetomiaceae</taxon>
        <taxon>Canariomyces</taxon>
    </lineage>
</organism>
<evidence type="ECO:0000313" key="2">
    <source>
        <dbReference type="EMBL" id="KAK4108230.1"/>
    </source>
</evidence>
<dbReference type="InterPro" id="IPR054707">
    <property type="entry name" value="DhpH_subs-bd"/>
</dbReference>
<reference evidence="2" key="1">
    <citation type="journal article" date="2023" name="Mol. Phylogenet. Evol.">
        <title>Genome-scale phylogeny and comparative genomics of the fungal order Sordariales.</title>
        <authorList>
            <person name="Hensen N."/>
            <person name="Bonometti L."/>
            <person name="Westerberg I."/>
            <person name="Brannstrom I.O."/>
            <person name="Guillou S."/>
            <person name="Cros-Aarteil S."/>
            <person name="Calhoun S."/>
            <person name="Haridas S."/>
            <person name="Kuo A."/>
            <person name="Mondo S."/>
            <person name="Pangilinan J."/>
            <person name="Riley R."/>
            <person name="LaButti K."/>
            <person name="Andreopoulos B."/>
            <person name="Lipzen A."/>
            <person name="Chen C."/>
            <person name="Yan M."/>
            <person name="Daum C."/>
            <person name="Ng V."/>
            <person name="Clum A."/>
            <person name="Steindorff A."/>
            <person name="Ohm R.A."/>
            <person name="Martin F."/>
            <person name="Silar P."/>
            <person name="Natvig D.O."/>
            <person name="Lalanne C."/>
            <person name="Gautier V."/>
            <person name="Ament-Velasquez S.L."/>
            <person name="Kruys A."/>
            <person name="Hutchinson M.I."/>
            <person name="Powell A.J."/>
            <person name="Barry K."/>
            <person name="Miller A.N."/>
            <person name="Grigoriev I.V."/>
            <person name="Debuchy R."/>
            <person name="Gladieux P."/>
            <person name="Hiltunen Thoren M."/>
            <person name="Johannesson H."/>
        </authorList>
    </citation>
    <scope>NUCLEOTIDE SEQUENCE</scope>
    <source>
        <strain evidence="2">CBS 508.74</strain>
    </source>
</reference>
<dbReference type="SUPFAM" id="SSF51905">
    <property type="entry name" value="FAD/NAD(P)-binding domain"/>
    <property type="match status" value="1"/>
</dbReference>
<name>A0AAN6QHA3_9PEZI</name>
<dbReference type="AlphaFoldDB" id="A0AAN6QHA3"/>
<dbReference type="EMBL" id="MU853365">
    <property type="protein sequence ID" value="KAK4108230.1"/>
    <property type="molecule type" value="Genomic_DNA"/>
</dbReference>
<dbReference type="SUPFAM" id="SSF54373">
    <property type="entry name" value="FAD-linked reductases, C-terminal domain"/>
    <property type="match status" value="1"/>
</dbReference>
<dbReference type="Pfam" id="PF22607">
    <property type="entry name" value="FAD_binding-like"/>
    <property type="match status" value="1"/>
</dbReference>
<evidence type="ECO:0000259" key="1">
    <source>
        <dbReference type="Pfam" id="PF22607"/>
    </source>
</evidence>
<comment type="caution">
    <text evidence="2">The sequence shown here is derived from an EMBL/GenBank/DDBJ whole genome shotgun (WGS) entry which is preliminary data.</text>
</comment>